<gene>
    <name evidence="1" type="ORF">F1D05_25765</name>
</gene>
<sequence>MIEVMGRLAELEYALETGDDPDEPHDHGSDKSNKLWTRAAFRSGSPGSCNTWKAPAGRVS</sequence>
<dbReference type="KEGG" id="kqi:F1D05_25765"/>
<accession>A0A7G6X381</accession>
<dbReference type="AlphaFoldDB" id="A0A7G6X381"/>
<dbReference type="RefSeq" id="WP_185443094.1">
    <property type="nucleotide sequence ID" value="NZ_CP043661.1"/>
</dbReference>
<evidence type="ECO:0000313" key="2">
    <source>
        <dbReference type="Proteomes" id="UP000515563"/>
    </source>
</evidence>
<evidence type="ECO:0000313" key="1">
    <source>
        <dbReference type="EMBL" id="QNE20696.1"/>
    </source>
</evidence>
<dbReference type="EMBL" id="CP043661">
    <property type="protein sequence ID" value="QNE20696.1"/>
    <property type="molecule type" value="Genomic_DNA"/>
</dbReference>
<reference evidence="2" key="1">
    <citation type="submission" date="2019-09" db="EMBL/GenBank/DDBJ databases">
        <title>Antimicrobial potential of Antarctic Bacteria.</title>
        <authorList>
            <person name="Benaud N."/>
            <person name="Edwards R.J."/>
            <person name="Ferrari B.C."/>
        </authorList>
    </citation>
    <scope>NUCLEOTIDE SEQUENCE [LARGE SCALE GENOMIC DNA]</scope>
    <source>
        <strain evidence="2">SPB151</strain>
    </source>
</reference>
<proteinExistence type="predicted"/>
<dbReference type="Proteomes" id="UP000515563">
    <property type="component" value="Chromosome"/>
</dbReference>
<protein>
    <submittedName>
        <fullName evidence="1">Uncharacterized protein</fullName>
    </submittedName>
</protein>
<reference evidence="1 2" key="2">
    <citation type="journal article" date="2020" name="Microbiol. Resour. Announc.">
        <title>Antarctic desert soil bacteria exhibit high novel natural product potential, evaluated through long-read genome sequencing and comparative genomics.</title>
        <authorList>
            <person name="Benaud N."/>
            <person name="Edwards R.J."/>
            <person name="Amos T.G."/>
            <person name="D'Agostino P.M."/>
            <person name="Gutierrez-Chavez C."/>
            <person name="Montgomery K."/>
            <person name="Nicetic I."/>
            <person name="Ferrari B.C."/>
        </authorList>
    </citation>
    <scope>NUCLEOTIDE SEQUENCE [LARGE SCALE GENOMIC DNA]</scope>
    <source>
        <strain evidence="1 2">SPB151</strain>
    </source>
</reference>
<keyword evidence="2" id="KW-1185">Reference proteome</keyword>
<name>A0A7G6X381_9ACTN</name>
<organism evidence="1 2">
    <name type="scientific">Kribbella qitaiheensis</name>
    <dbReference type="NCBI Taxonomy" id="1544730"/>
    <lineage>
        <taxon>Bacteria</taxon>
        <taxon>Bacillati</taxon>
        <taxon>Actinomycetota</taxon>
        <taxon>Actinomycetes</taxon>
        <taxon>Propionibacteriales</taxon>
        <taxon>Kribbellaceae</taxon>
        <taxon>Kribbella</taxon>
    </lineage>
</organism>